<dbReference type="InterPro" id="IPR004636">
    <property type="entry name" value="AcOrn/SuccOrn_fam"/>
</dbReference>
<dbReference type="EC" id="2.6.1.11" evidence="5"/>
<protein>
    <recommendedName>
        <fullName evidence="5">Acetylornithine aminotransferase</fullName>
        <shortName evidence="5">ACOAT</shortName>
        <ecNumber evidence="5">2.6.1.11</ecNumber>
    </recommendedName>
</protein>
<sequence>MSALFQTYQRWTIEPESAQGCWLNSTEGKKYLDFTSGIGVLNLGHRHPAIQQAVQKQLDRYWHTSNLFQSSLQEETAALLTELSGLDKVFFCNSGAEANEAAIKLARKATGRSKIVTCQQSFHGRTFATMAATGQEKVRIGYGIMLESFEYIEFNDPEAVKKAVDENTAAIMLEIIQGEGGIHIASKEFLHAIQTICKQTGALLIIDEIQTGIGRTGKAFSFQHYDVEPDIITAAKGLGNGLPVGAMLGKQNLNQFFGPGSHGSTFGGNPVSMSAAKATLNELKKPGFFEKVEENSQYLVQQLEGKLQEFPFISEIRSKGLMIGIQLTIEVAPFLVSLQEEGMLALSAGQNVLRLLPPLTVEKHESDAAVNMIALAAMKQVAISH</sequence>
<evidence type="ECO:0000256" key="2">
    <source>
        <dbReference type="ARBA" id="ARBA00022605"/>
    </source>
</evidence>
<keyword evidence="5" id="KW-0055">Arginine biosynthesis</keyword>
<dbReference type="GO" id="GO:0005737">
    <property type="term" value="C:cytoplasm"/>
    <property type="evidence" value="ECO:0007669"/>
    <property type="project" value="UniProtKB-SubCell"/>
</dbReference>
<dbReference type="GO" id="GO:0006526">
    <property type="term" value="P:L-arginine biosynthetic process"/>
    <property type="evidence" value="ECO:0007669"/>
    <property type="project" value="UniProtKB-UniRule"/>
</dbReference>
<comment type="caution">
    <text evidence="6">The sequence shown here is derived from an EMBL/GenBank/DDBJ whole genome shotgun (WGS) entry which is preliminary data.</text>
</comment>
<dbReference type="InterPro" id="IPR015422">
    <property type="entry name" value="PyrdxlP-dep_Trfase_small"/>
</dbReference>
<dbReference type="Gene3D" id="3.40.640.10">
    <property type="entry name" value="Type I PLP-dependent aspartate aminotransferase-like (Major domain)"/>
    <property type="match status" value="1"/>
</dbReference>
<dbReference type="Pfam" id="PF00202">
    <property type="entry name" value="Aminotran_3"/>
    <property type="match status" value="1"/>
</dbReference>
<dbReference type="PANTHER" id="PTHR11986:SF79">
    <property type="entry name" value="ACETYLORNITHINE AMINOTRANSFERASE, MITOCHONDRIAL"/>
    <property type="match status" value="1"/>
</dbReference>
<comment type="pathway">
    <text evidence="5">Amino-acid biosynthesis; L-arginine biosynthesis; N(2)-acetyl-L-ornithine from L-glutamate: step 4/4.</text>
</comment>
<dbReference type="HAMAP" id="MF_01107">
    <property type="entry name" value="ArgD_aminotrans_3"/>
    <property type="match status" value="1"/>
</dbReference>
<dbReference type="Gene3D" id="3.90.1150.10">
    <property type="entry name" value="Aspartate Aminotransferase, domain 1"/>
    <property type="match status" value="1"/>
</dbReference>
<dbReference type="PANTHER" id="PTHR11986">
    <property type="entry name" value="AMINOTRANSFERASE CLASS III"/>
    <property type="match status" value="1"/>
</dbReference>
<dbReference type="RefSeq" id="WP_117327211.1">
    <property type="nucleotide sequence ID" value="NZ_QVTE01000036.1"/>
</dbReference>
<comment type="catalytic activity">
    <reaction evidence="5">
        <text>N(2)-acetyl-L-ornithine + 2-oxoglutarate = N-acetyl-L-glutamate 5-semialdehyde + L-glutamate</text>
        <dbReference type="Rhea" id="RHEA:18049"/>
        <dbReference type="ChEBI" id="CHEBI:16810"/>
        <dbReference type="ChEBI" id="CHEBI:29123"/>
        <dbReference type="ChEBI" id="CHEBI:29985"/>
        <dbReference type="ChEBI" id="CHEBI:57805"/>
        <dbReference type="EC" id="2.6.1.11"/>
    </reaction>
</comment>
<dbReference type="NCBIfam" id="TIGR00707">
    <property type="entry name" value="argD"/>
    <property type="match status" value="1"/>
</dbReference>
<dbReference type="PROSITE" id="PS00600">
    <property type="entry name" value="AA_TRANSFER_CLASS_3"/>
    <property type="match status" value="1"/>
</dbReference>
<evidence type="ECO:0000256" key="1">
    <source>
        <dbReference type="ARBA" id="ARBA00022576"/>
    </source>
</evidence>
<dbReference type="OrthoDB" id="9807885at2"/>
<dbReference type="AlphaFoldDB" id="A0A372LN52"/>
<evidence type="ECO:0000313" key="7">
    <source>
        <dbReference type="Proteomes" id="UP000264541"/>
    </source>
</evidence>
<feature type="binding site" evidence="5">
    <location>
        <position position="125"/>
    </location>
    <ligand>
        <name>N(2)-acetyl-L-ornithine</name>
        <dbReference type="ChEBI" id="CHEBI:57805"/>
    </ligand>
</feature>
<dbReference type="FunFam" id="3.40.640.10:FF:000004">
    <property type="entry name" value="Acetylornithine aminotransferase"/>
    <property type="match status" value="1"/>
</dbReference>
<feature type="modified residue" description="N6-(pyridoxal phosphate)lysine" evidence="5">
    <location>
        <position position="236"/>
    </location>
</feature>
<evidence type="ECO:0000313" key="6">
    <source>
        <dbReference type="EMBL" id="RFU68044.1"/>
    </source>
</evidence>
<dbReference type="Proteomes" id="UP000264541">
    <property type="component" value="Unassembled WGS sequence"/>
</dbReference>
<feature type="binding site" evidence="5">
    <location>
        <position position="122"/>
    </location>
    <ligand>
        <name>pyridoxal 5'-phosphate</name>
        <dbReference type="ChEBI" id="CHEBI:597326"/>
    </ligand>
</feature>
<dbReference type="InterPro" id="IPR049704">
    <property type="entry name" value="Aminotrans_3_PPA_site"/>
</dbReference>
<dbReference type="InterPro" id="IPR005814">
    <property type="entry name" value="Aminotrans_3"/>
</dbReference>
<keyword evidence="3 5" id="KW-0808">Transferase</keyword>
<dbReference type="InterPro" id="IPR015424">
    <property type="entry name" value="PyrdxlP-dep_Trfase"/>
</dbReference>
<dbReference type="GO" id="GO:0042802">
    <property type="term" value="F:identical protein binding"/>
    <property type="evidence" value="ECO:0007669"/>
    <property type="project" value="TreeGrafter"/>
</dbReference>
<evidence type="ECO:0000256" key="5">
    <source>
        <dbReference type="HAMAP-Rule" id="MF_01107"/>
    </source>
</evidence>
<dbReference type="SUPFAM" id="SSF53383">
    <property type="entry name" value="PLP-dependent transferases"/>
    <property type="match status" value="1"/>
</dbReference>
<dbReference type="NCBIfam" id="NF002797">
    <property type="entry name" value="PRK02936.1"/>
    <property type="match status" value="1"/>
</dbReference>
<dbReference type="GO" id="GO:0030170">
    <property type="term" value="F:pyridoxal phosphate binding"/>
    <property type="evidence" value="ECO:0007669"/>
    <property type="project" value="InterPro"/>
</dbReference>
<feature type="binding site" evidence="5">
    <location>
        <position position="265"/>
    </location>
    <ligand>
        <name>pyridoxal 5'-phosphate</name>
        <dbReference type="ChEBI" id="CHEBI:597326"/>
    </ligand>
</feature>
<dbReference type="InterPro" id="IPR050103">
    <property type="entry name" value="Class-III_PLP-dep_AT"/>
</dbReference>
<dbReference type="PIRSF" id="PIRSF000521">
    <property type="entry name" value="Transaminase_4ab_Lys_Orn"/>
    <property type="match status" value="1"/>
</dbReference>
<proteinExistence type="inferred from homology"/>
<dbReference type="GO" id="GO:0003992">
    <property type="term" value="F:N2-acetyl-L-ornithine:2-oxoglutarate 5-aminotransferase activity"/>
    <property type="evidence" value="ECO:0007669"/>
    <property type="project" value="UniProtKB-UniRule"/>
</dbReference>
<accession>A0A372LN52</accession>
<comment type="subcellular location">
    <subcellularLocation>
        <location evidence="5">Cytoplasm</location>
    </subcellularLocation>
</comment>
<keyword evidence="2 5" id="KW-0028">Amino-acid biosynthesis</keyword>
<comment type="subunit">
    <text evidence="5">Homodimer.</text>
</comment>
<keyword evidence="1 5" id="KW-0032">Aminotransferase</keyword>
<feature type="binding site" evidence="5">
    <location>
        <begin position="207"/>
        <end position="210"/>
    </location>
    <ligand>
        <name>pyridoxal 5'-phosphate</name>
        <dbReference type="ChEBI" id="CHEBI:597326"/>
    </ligand>
</feature>
<evidence type="ECO:0000256" key="3">
    <source>
        <dbReference type="ARBA" id="ARBA00022679"/>
    </source>
</evidence>
<keyword evidence="7" id="KW-1185">Reference proteome</keyword>
<keyword evidence="5" id="KW-0963">Cytoplasm</keyword>
<dbReference type="InterPro" id="IPR015421">
    <property type="entry name" value="PyrdxlP-dep_Trfase_major"/>
</dbReference>
<organism evidence="6 7">
    <name type="scientific">Peribacillus saganii</name>
    <dbReference type="NCBI Taxonomy" id="2303992"/>
    <lineage>
        <taxon>Bacteria</taxon>
        <taxon>Bacillati</taxon>
        <taxon>Bacillota</taxon>
        <taxon>Bacilli</taxon>
        <taxon>Bacillales</taxon>
        <taxon>Bacillaceae</taxon>
        <taxon>Peribacillus</taxon>
    </lineage>
</organism>
<comment type="cofactor">
    <cofactor evidence="5">
        <name>pyridoxal 5'-phosphate</name>
        <dbReference type="ChEBI" id="CHEBI:597326"/>
    </cofactor>
    <text evidence="5">Binds 1 pyridoxal phosphate per subunit.</text>
</comment>
<feature type="binding site" evidence="5">
    <location>
        <begin position="95"/>
        <end position="96"/>
    </location>
    <ligand>
        <name>pyridoxal 5'-phosphate</name>
        <dbReference type="ChEBI" id="CHEBI:597326"/>
    </ligand>
</feature>
<dbReference type="UniPathway" id="UPA00068">
    <property type="reaction ID" value="UER00109"/>
</dbReference>
<name>A0A372LN52_9BACI</name>
<dbReference type="EMBL" id="QVTE01000036">
    <property type="protein sequence ID" value="RFU68044.1"/>
    <property type="molecule type" value="Genomic_DNA"/>
</dbReference>
<reference evidence="6 7" key="1">
    <citation type="submission" date="2018-08" db="EMBL/GenBank/DDBJ databases">
        <title>Bacillus chawlae sp. nov., Bacillus glennii sp. nov., and Bacillus saganii sp. nov. Isolated from the Vehicle Assembly Building at Kennedy Space Center where the Viking Spacecraft were Assembled.</title>
        <authorList>
            <person name="Seuylemezian A."/>
            <person name="Vaishampayan P."/>
        </authorList>
    </citation>
    <scope>NUCLEOTIDE SEQUENCE [LARGE SCALE GENOMIC DNA]</scope>
    <source>
        <strain evidence="6 7">V47-23a</strain>
    </source>
</reference>
<comment type="miscellaneous">
    <text evidence="5">May also have succinyldiaminopimelate aminotransferase activity, thus carrying out the corresponding step in lysine biosynthesis.</text>
</comment>
<comment type="similarity">
    <text evidence="5">Belongs to the class-III pyridoxal-phosphate-dependent aminotransferase family. ArgD subfamily.</text>
</comment>
<gene>
    <name evidence="5" type="primary">argD</name>
    <name evidence="6" type="ORF">D0469_13200</name>
</gene>
<evidence type="ECO:0000256" key="4">
    <source>
        <dbReference type="ARBA" id="ARBA00022898"/>
    </source>
</evidence>
<feature type="binding site" evidence="5">
    <location>
        <position position="264"/>
    </location>
    <ligand>
        <name>N(2)-acetyl-L-ornithine</name>
        <dbReference type="ChEBI" id="CHEBI:57805"/>
    </ligand>
</feature>
<dbReference type="NCBIfam" id="NF002325">
    <property type="entry name" value="PRK01278.1"/>
    <property type="match status" value="1"/>
</dbReference>
<dbReference type="CDD" id="cd00610">
    <property type="entry name" value="OAT_like"/>
    <property type="match status" value="1"/>
</dbReference>
<keyword evidence="4 5" id="KW-0663">Pyridoxal phosphate</keyword>